<proteinExistence type="predicted"/>
<dbReference type="Gene3D" id="3.30.420.40">
    <property type="match status" value="2"/>
</dbReference>
<dbReference type="Pfam" id="PF00480">
    <property type="entry name" value="ROK"/>
    <property type="match status" value="1"/>
</dbReference>
<evidence type="ECO:0008006" key="3">
    <source>
        <dbReference type="Google" id="ProtNLM"/>
    </source>
</evidence>
<comment type="caution">
    <text evidence="1">The sequence shown here is derived from an EMBL/GenBank/DDBJ whole genome shotgun (WGS) entry which is preliminary data.</text>
</comment>
<dbReference type="SUPFAM" id="SSF53067">
    <property type="entry name" value="Actin-like ATPase domain"/>
    <property type="match status" value="1"/>
</dbReference>
<evidence type="ECO:0000313" key="1">
    <source>
        <dbReference type="EMBL" id="KAJ1684540.1"/>
    </source>
</evidence>
<dbReference type="PROSITE" id="PS01125">
    <property type="entry name" value="ROK"/>
    <property type="match status" value="1"/>
</dbReference>
<evidence type="ECO:0000313" key="2">
    <source>
        <dbReference type="Proteomes" id="UP001151287"/>
    </source>
</evidence>
<dbReference type="OrthoDB" id="2968753at2759"/>
<dbReference type="PANTHER" id="PTHR18964">
    <property type="entry name" value="ROK (REPRESSOR, ORF, KINASE) FAMILY"/>
    <property type="match status" value="1"/>
</dbReference>
<reference evidence="1" key="1">
    <citation type="journal article" date="2022" name="Cell">
        <title>Repeat-based holocentromeres influence genome architecture and karyotype evolution.</title>
        <authorList>
            <person name="Hofstatter P.G."/>
            <person name="Thangavel G."/>
            <person name="Lux T."/>
            <person name="Neumann P."/>
            <person name="Vondrak T."/>
            <person name="Novak P."/>
            <person name="Zhang M."/>
            <person name="Costa L."/>
            <person name="Castellani M."/>
            <person name="Scott A."/>
            <person name="Toegelov H."/>
            <person name="Fuchs J."/>
            <person name="Mata-Sucre Y."/>
            <person name="Dias Y."/>
            <person name="Vanzela A.L.L."/>
            <person name="Huettel B."/>
            <person name="Almeida C.C.S."/>
            <person name="Simkova H."/>
            <person name="Souza G."/>
            <person name="Pedrosa-Harand A."/>
            <person name="Macas J."/>
            <person name="Mayer K.F.X."/>
            <person name="Houben A."/>
            <person name="Marques A."/>
        </authorList>
    </citation>
    <scope>NUCLEOTIDE SEQUENCE</scope>
    <source>
        <strain evidence="1">RhyBre1mFocal</strain>
    </source>
</reference>
<dbReference type="PANTHER" id="PTHR18964:SF149">
    <property type="entry name" value="BIFUNCTIONAL UDP-N-ACETYLGLUCOSAMINE 2-EPIMERASE_N-ACETYLMANNOSAMINE KINASE"/>
    <property type="match status" value="1"/>
</dbReference>
<dbReference type="EMBL" id="JAMQYH010000029">
    <property type="protein sequence ID" value="KAJ1684540.1"/>
    <property type="molecule type" value="Genomic_DNA"/>
</dbReference>
<organism evidence="1 2">
    <name type="scientific">Rhynchospora breviuscula</name>
    <dbReference type="NCBI Taxonomy" id="2022672"/>
    <lineage>
        <taxon>Eukaryota</taxon>
        <taxon>Viridiplantae</taxon>
        <taxon>Streptophyta</taxon>
        <taxon>Embryophyta</taxon>
        <taxon>Tracheophyta</taxon>
        <taxon>Spermatophyta</taxon>
        <taxon>Magnoliopsida</taxon>
        <taxon>Liliopsida</taxon>
        <taxon>Poales</taxon>
        <taxon>Cyperaceae</taxon>
        <taxon>Cyperoideae</taxon>
        <taxon>Rhynchosporeae</taxon>
        <taxon>Rhynchospora</taxon>
    </lineage>
</organism>
<keyword evidence="2" id="KW-1185">Reference proteome</keyword>
<dbReference type="InterPro" id="IPR000600">
    <property type="entry name" value="ROK"/>
</dbReference>
<sequence>MSASVPVAGVDVGGTNIEVGLVGDDHEVLDRAKAPTPTDGPEAVLDTIASLVGDLDEEPLAVGVGIPGVVHDGAVLTVPNLEGWGDSFDLVGALGERLGGVPLALGNDANVGLLGEWVAGAAAGGRNVLGLWLGTGVGGGLILDGRPYTGSRGAAGEIGHVVVLEGGALCSCGRRGCVEAYAGRRMMASAAAAMHDAGRDTELFAIADDEGKPRPTSGVWARALDEGDALATELVDSAVDRIGVAVGSAVNLLDLDTVVVGGGLAEKLGQDLADRVAEAAGPWMLRPSPDLRFVVSELADDAGVVGAASLGRATLLGG</sequence>
<accession>A0A9Q0BZU7</accession>
<protein>
    <recommendedName>
        <fullName evidence="3">Glucokinase</fullName>
    </recommendedName>
</protein>
<dbReference type="InterPro" id="IPR043129">
    <property type="entry name" value="ATPase_NBD"/>
</dbReference>
<gene>
    <name evidence="1" type="ORF">LUZ63_020295</name>
</gene>
<dbReference type="InterPro" id="IPR049874">
    <property type="entry name" value="ROK_cs"/>
</dbReference>
<dbReference type="Proteomes" id="UP001151287">
    <property type="component" value="Unassembled WGS sequence"/>
</dbReference>
<dbReference type="AlphaFoldDB" id="A0A9Q0BZU7"/>
<name>A0A9Q0BZU7_9POAL</name>